<sequence length="488" mass="58524">MANVYPWIFNIDNDLWKIYLNDTGTLVYKLMEDQGKWTKEKSIDMEVVEFAVCIEDDRIHIIYVNKKYEMRYCTMKNGKWFGKLLYYIDSSQFKIEELKAVILKGKLNFFYLLKVSDGSKRGILKHYIWDGKEIRFYTIQNIVLSDKIKKYYEVEVKDYDCIYVFFLSDSGDEISLSYCEYENGLWTSDRRLYGLQGDNVLFKAVSSSNIFNIINKTKEGSVYLLEHVCVESDIYMKKYEIYKSNMEPIEPIIFYKDNDLFACWQENNDLFCSSYSFGKWSRKVLFSKKPENTVRVYNFIDIGKSRYPYKVYGIEENGLLIFSPSDLAENNINLLEKHYNKKLNIDEENESIEEIKEKFKNICRENIVLKEKIDSFSMYLQKKKYAADEYKDKFSKIVQQKRRLEENLNFFMEVKKNIEKQMNEVKEQFSSQQIITENVQNRLEEKEKNNKLLKEKVDYLLEENEKLKNQLEIRKSQSLITKLFKKRE</sequence>
<feature type="coiled-coil region" evidence="1">
    <location>
        <begin position="345"/>
        <end position="477"/>
    </location>
</feature>
<evidence type="ECO:0000313" key="3">
    <source>
        <dbReference type="Proteomes" id="UP001565220"/>
    </source>
</evidence>
<name>A0ABV4DY75_9CLOT</name>
<dbReference type="EMBL" id="JBGFFE010000007">
    <property type="protein sequence ID" value="MEY8763308.1"/>
    <property type="molecule type" value="Genomic_DNA"/>
</dbReference>
<keyword evidence="1" id="KW-0175">Coiled coil</keyword>
<keyword evidence="3" id="KW-1185">Reference proteome</keyword>
<dbReference type="Proteomes" id="UP001565220">
    <property type="component" value="Unassembled WGS sequence"/>
</dbReference>
<proteinExistence type="predicted"/>
<dbReference type="RefSeq" id="WP_294180100.1">
    <property type="nucleotide sequence ID" value="NZ_JBGFFE010000007.1"/>
</dbReference>
<comment type="caution">
    <text evidence="2">The sequence shown here is derived from an EMBL/GenBank/DDBJ whole genome shotgun (WGS) entry which is preliminary data.</text>
</comment>
<organism evidence="2 3">
    <name type="scientific">Clostridium lapidicellarium</name>
    <dbReference type="NCBI Taxonomy" id="3240931"/>
    <lineage>
        <taxon>Bacteria</taxon>
        <taxon>Bacillati</taxon>
        <taxon>Bacillota</taxon>
        <taxon>Clostridia</taxon>
        <taxon>Eubacteriales</taxon>
        <taxon>Clostridiaceae</taxon>
        <taxon>Clostridium</taxon>
    </lineage>
</organism>
<evidence type="ECO:0000313" key="2">
    <source>
        <dbReference type="EMBL" id="MEY8763308.1"/>
    </source>
</evidence>
<evidence type="ECO:0000256" key="1">
    <source>
        <dbReference type="SAM" id="Coils"/>
    </source>
</evidence>
<protein>
    <submittedName>
        <fullName evidence="2">Uncharacterized protein</fullName>
    </submittedName>
</protein>
<reference evidence="2 3" key="1">
    <citation type="submission" date="2024-08" db="EMBL/GenBank/DDBJ databases">
        <title>Clostridium lapicellarii sp. nov., and Clostridium renhuaiense sp. nov., two species isolated from the mud in a fermentation cellar used for producing sauce-flavour Chinese liquors.</title>
        <authorList>
            <person name="Yang F."/>
            <person name="Wang H."/>
            <person name="Chen L.Q."/>
            <person name="Zhou N."/>
            <person name="Lu J.J."/>
            <person name="Pu X.X."/>
            <person name="Wan B."/>
            <person name="Wang L."/>
            <person name="Liu S.J."/>
        </authorList>
    </citation>
    <scope>NUCLEOTIDE SEQUENCE [LARGE SCALE GENOMIC DNA]</scope>
    <source>
        <strain evidence="2 3">MT-113</strain>
    </source>
</reference>
<accession>A0ABV4DY75</accession>
<gene>
    <name evidence="2" type="ORF">AB8S09_06600</name>
</gene>